<dbReference type="OrthoDB" id="435311at2759"/>
<keyword evidence="3" id="KW-0862">Zinc</keyword>
<evidence type="ECO:0000256" key="1">
    <source>
        <dbReference type="ARBA" id="ARBA00022723"/>
    </source>
</evidence>
<gene>
    <name evidence="7" type="ORF">OS493_001825</name>
</gene>
<dbReference type="Proteomes" id="UP001163046">
    <property type="component" value="Unassembled WGS sequence"/>
</dbReference>
<sequence length="122" mass="14156">MNEEWIRLSEENKELPPWRPTRESCTPFAGIELDNSEDTPLTEIISVMDEIQKDLMEEERNILARYDENLKFEEASLCAAINCLRTDDFVLCPVCKRNALHQNKQVIFCACGLRIDTEYDAV</sequence>
<keyword evidence="2" id="KW-0863">Zinc-finger</keyword>
<dbReference type="GO" id="GO:0008270">
    <property type="term" value="F:zinc ion binding"/>
    <property type="evidence" value="ECO:0007669"/>
    <property type="project" value="UniProtKB-KW"/>
</dbReference>
<dbReference type="Pfam" id="PF14767">
    <property type="entry name" value="RPA_interact_M"/>
    <property type="match status" value="1"/>
</dbReference>
<dbReference type="PANTHER" id="PTHR31742">
    <property type="entry name" value="RPA-INTERACTING PROTEIN RPAIN"/>
    <property type="match status" value="1"/>
</dbReference>
<dbReference type="EMBL" id="MU826826">
    <property type="protein sequence ID" value="KAJ7375091.1"/>
    <property type="molecule type" value="Genomic_DNA"/>
</dbReference>
<feature type="domain" description="RPA-interacting protein C-terminal" evidence="6">
    <location>
        <begin position="91"/>
        <end position="117"/>
    </location>
</feature>
<evidence type="ECO:0008006" key="9">
    <source>
        <dbReference type="Google" id="ProtNLM"/>
    </source>
</evidence>
<proteinExistence type="predicted"/>
<evidence type="ECO:0000256" key="4">
    <source>
        <dbReference type="SAM" id="Coils"/>
    </source>
</evidence>
<dbReference type="GO" id="GO:0005634">
    <property type="term" value="C:nucleus"/>
    <property type="evidence" value="ECO:0007669"/>
    <property type="project" value="TreeGrafter"/>
</dbReference>
<comment type="caution">
    <text evidence="7">The sequence shown here is derived from an EMBL/GenBank/DDBJ whole genome shotgun (WGS) entry which is preliminary data.</text>
</comment>
<evidence type="ECO:0000313" key="7">
    <source>
        <dbReference type="EMBL" id="KAJ7375091.1"/>
    </source>
</evidence>
<dbReference type="PANTHER" id="PTHR31742:SF1">
    <property type="entry name" value="RPA-INTERACTING PROTEIN"/>
    <property type="match status" value="1"/>
</dbReference>
<evidence type="ECO:0000256" key="3">
    <source>
        <dbReference type="ARBA" id="ARBA00022833"/>
    </source>
</evidence>
<feature type="coiled-coil region" evidence="4">
    <location>
        <begin position="41"/>
        <end position="76"/>
    </location>
</feature>
<keyword evidence="4" id="KW-0175">Coiled coil</keyword>
<accession>A0A9W9Z4K3</accession>
<name>A0A9W9Z4K3_9CNID</name>
<evidence type="ECO:0000259" key="6">
    <source>
        <dbReference type="Pfam" id="PF14768"/>
    </source>
</evidence>
<keyword evidence="8" id="KW-1185">Reference proteome</keyword>
<dbReference type="InterPro" id="IPR028159">
    <property type="entry name" value="RPA_interact_C_dom"/>
</dbReference>
<dbReference type="AlphaFoldDB" id="A0A9W9Z4K3"/>
<feature type="domain" description="RPA-interacting protein central" evidence="5">
    <location>
        <begin position="1"/>
        <end position="81"/>
    </location>
</feature>
<evidence type="ECO:0000313" key="8">
    <source>
        <dbReference type="Proteomes" id="UP001163046"/>
    </source>
</evidence>
<organism evidence="7 8">
    <name type="scientific">Desmophyllum pertusum</name>
    <dbReference type="NCBI Taxonomy" id="174260"/>
    <lineage>
        <taxon>Eukaryota</taxon>
        <taxon>Metazoa</taxon>
        <taxon>Cnidaria</taxon>
        <taxon>Anthozoa</taxon>
        <taxon>Hexacorallia</taxon>
        <taxon>Scleractinia</taxon>
        <taxon>Caryophylliina</taxon>
        <taxon>Caryophylliidae</taxon>
        <taxon>Desmophyllum</taxon>
    </lineage>
</organism>
<dbReference type="InterPro" id="IPR028155">
    <property type="entry name" value="RPA_interact_central"/>
</dbReference>
<evidence type="ECO:0000259" key="5">
    <source>
        <dbReference type="Pfam" id="PF14767"/>
    </source>
</evidence>
<dbReference type="InterPro" id="IPR028156">
    <property type="entry name" value="RIP"/>
</dbReference>
<protein>
    <recommendedName>
        <fullName evidence="9">RPA-interacting protein C-terminal domain-containing protein</fullName>
    </recommendedName>
</protein>
<keyword evidence="1" id="KW-0479">Metal-binding</keyword>
<reference evidence="7" key="1">
    <citation type="submission" date="2023-01" db="EMBL/GenBank/DDBJ databases">
        <title>Genome assembly of the deep-sea coral Lophelia pertusa.</title>
        <authorList>
            <person name="Herrera S."/>
            <person name="Cordes E."/>
        </authorList>
    </citation>
    <scope>NUCLEOTIDE SEQUENCE</scope>
    <source>
        <strain evidence="7">USNM1676648</strain>
        <tissue evidence="7">Polyp</tissue>
    </source>
</reference>
<dbReference type="GO" id="GO:0006606">
    <property type="term" value="P:protein import into nucleus"/>
    <property type="evidence" value="ECO:0007669"/>
    <property type="project" value="TreeGrafter"/>
</dbReference>
<evidence type="ECO:0000256" key="2">
    <source>
        <dbReference type="ARBA" id="ARBA00022771"/>
    </source>
</evidence>
<dbReference type="Pfam" id="PF14768">
    <property type="entry name" value="RPA_interact_C"/>
    <property type="match status" value="1"/>
</dbReference>